<dbReference type="Proteomes" id="UP000504638">
    <property type="component" value="Unplaced"/>
</dbReference>
<reference evidence="10" key="3">
    <citation type="submission" date="2025-04" db="UniProtKB">
        <authorList>
            <consortium name="RefSeq"/>
        </authorList>
    </citation>
    <scope>IDENTIFICATION</scope>
    <source>
        <strain evidence="10">CBS 781.70</strain>
    </source>
</reference>
<dbReference type="SUPFAM" id="SSF81301">
    <property type="entry name" value="Nucleotidyltransferase"/>
    <property type="match status" value="1"/>
</dbReference>
<reference evidence="10" key="2">
    <citation type="submission" date="2020-04" db="EMBL/GenBank/DDBJ databases">
        <authorList>
            <consortium name="NCBI Genome Project"/>
        </authorList>
    </citation>
    <scope>NUCLEOTIDE SEQUENCE</scope>
    <source>
        <strain evidence="10">CBS 781.70</strain>
    </source>
</reference>
<evidence type="ECO:0000256" key="3">
    <source>
        <dbReference type="ARBA" id="ARBA00022723"/>
    </source>
</evidence>
<sequence>MEPSDPNSHRRRYDDGRRHNQSRAARPNFGGRPRFSADRRALMTTKRETTPERLTGMAGGPASFRNVDNLSESEASMEFDSDSGDVADLKQDQPSKKRVKLSEEPTKPKWSNPDPYTSLPPPDATAQGKRKDVVHLIRKAKIAVENEQAGRNEVSQNADFISLNFDDEDEGWKAPNDVPTKPAFPGREIKAATGAKRGKQKAQVPDVTPLHTGKKRKHTHVAAVLPEWWIPRGSAGTPWCTRATDHSNIDRMVEWLHLEMVDFYDHVKPCVFEQSLREDLVNRLRKHVQKNSGLPCDVKCFGSFAQGTYLPTGDMDIVVVSKTFEQTGNRAFVMNNYKKMYQFFRTLTRAGLASHTENQIIAKARVPIIKYVDPYTRLNVDISFENLSGVVAIRTYQDWATEFPILNVFVAIIKQFLKMRGLNEVVNGGIGGFSISCLVYSWLKLHPKILSKEIIPEQCLGELLMDFFDFYGRDFDVTSTAIQMRPPMYISKNNLILGGNAKIKPERLTIIDPNNPTNDISGGSSRISTIFAAFRAAHGALEDRMDELRSMPMSERKGQSILGVVLAGNYITFETQRDHLEDTWDRRGRR</sequence>
<feature type="domain" description="PAP-associated" evidence="6">
    <location>
        <begin position="460"/>
        <end position="518"/>
    </location>
</feature>
<evidence type="ECO:0000256" key="5">
    <source>
        <dbReference type="SAM" id="MobiDB-lite"/>
    </source>
</evidence>
<evidence type="ECO:0000313" key="8">
    <source>
        <dbReference type="EMBL" id="KAF1812885.1"/>
    </source>
</evidence>
<proteinExistence type="inferred from homology"/>
<comment type="similarity">
    <text evidence="1">Belongs to the DNA polymerase type-B-like family.</text>
</comment>
<dbReference type="Gene3D" id="1.10.1410.10">
    <property type="match status" value="1"/>
</dbReference>
<feature type="compositionally biased region" description="Basic and acidic residues" evidence="5">
    <location>
        <begin position="87"/>
        <end position="107"/>
    </location>
</feature>
<name>A0A6G1G457_9PEZI</name>
<dbReference type="GO" id="GO:0031123">
    <property type="term" value="P:RNA 3'-end processing"/>
    <property type="evidence" value="ECO:0007669"/>
    <property type="project" value="TreeGrafter"/>
</dbReference>
<dbReference type="InterPro" id="IPR045862">
    <property type="entry name" value="Trf4-like"/>
</dbReference>
<dbReference type="EC" id="2.7.7.19" evidence="2"/>
<keyword evidence="8" id="KW-0808">Transferase</keyword>
<reference evidence="8 10" key="1">
    <citation type="submission" date="2020-01" db="EMBL/GenBank/DDBJ databases">
        <authorList>
            <consortium name="DOE Joint Genome Institute"/>
            <person name="Haridas S."/>
            <person name="Albert R."/>
            <person name="Binder M."/>
            <person name="Bloem J."/>
            <person name="Labutti K."/>
            <person name="Salamov A."/>
            <person name="Andreopoulos B."/>
            <person name="Baker S.E."/>
            <person name="Barry K."/>
            <person name="Bills G."/>
            <person name="Bluhm B.H."/>
            <person name="Cannon C."/>
            <person name="Castanera R."/>
            <person name="Culley D.E."/>
            <person name="Daum C."/>
            <person name="Ezra D."/>
            <person name="Gonzalez J.B."/>
            <person name="Henrissat B."/>
            <person name="Kuo A."/>
            <person name="Liang C."/>
            <person name="Lipzen A."/>
            <person name="Lutzoni F."/>
            <person name="Magnuson J."/>
            <person name="Mondo S."/>
            <person name="Nolan M."/>
            <person name="Ohm R."/>
            <person name="Pangilinan J."/>
            <person name="Park H.-J."/>
            <person name="Ramirez L."/>
            <person name="Alfaro M."/>
            <person name="Sun H."/>
            <person name="Tritt A."/>
            <person name="Yoshinaga Y."/>
            <person name="Zwiers L.-H."/>
            <person name="Turgeon B.G."/>
            <person name="Goodwin S.B."/>
            <person name="Spatafora J.W."/>
            <person name="Crous P.W."/>
            <person name="Grigoriev I.V."/>
        </authorList>
    </citation>
    <scope>NUCLEOTIDE SEQUENCE</scope>
    <source>
        <strain evidence="8 10">CBS 781.70</strain>
    </source>
</reference>
<feature type="region of interest" description="Disordered" evidence="5">
    <location>
        <begin position="1"/>
        <end position="129"/>
    </location>
</feature>
<protein>
    <recommendedName>
        <fullName evidence="2">polynucleotide adenylyltransferase</fullName>
        <ecNumber evidence="2">2.7.7.19</ecNumber>
    </recommendedName>
</protein>
<dbReference type="InterPro" id="IPR002058">
    <property type="entry name" value="PAP_assoc"/>
</dbReference>
<dbReference type="GO" id="GO:0010605">
    <property type="term" value="P:negative regulation of macromolecule metabolic process"/>
    <property type="evidence" value="ECO:0007669"/>
    <property type="project" value="UniProtKB-ARBA"/>
</dbReference>
<dbReference type="Pfam" id="PF22600">
    <property type="entry name" value="MTPAP-like_central"/>
    <property type="match status" value="1"/>
</dbReference>
<keyword evidence="9" id="KW-1185">Reference proteome</keyword>
<feature type="domain" description="Poly(A) RNA polymerase mitochondrial-like central palm" evidence="7">
    <location>
        <begin position="257"/>
        <end position="391"/>
    </location>
</feature>
<dbReference type="Gene3D" id="3.30.460.10">
    <property type="entry name" value="Beta Polymerase, domain 2"/>
    <property type="match status" value="1"/>
</dbReference>
<dbReference type="InterPro" id="IPR043519">
    <property type="entry name" value="NT_sf"/>
</dbReference>
<dbReference type="OrthoDB" id="273917at2759"/>
<dbReference type="InterPro" id="IPR054708">
    <property type="entry name" value="MTPAP-like_central"/>
</dbReference>
<feature type="compositionally biased region" description="Acidic residues" evidence="5">
    <location>
        <begin position="75"/>
        <end position="85"/>
    </location>
</feature>
<dbReference type="GO" id="GO:1990817">
    <property type="term" value="F:poly(A) RNA polymerase activity"/>
    <property type="evidence" value="ECO:0007669"/>
    <property type="project" value="UniProtKB-EC"/>
</dbReference>
<dbReference type="GO" id="GO:0031499">
    <property type="term" value="C:TRAMP complex"/>
    <property type="evidence" value="ECO:0007669"/>
    <property type="project" value="TreeGrafter"/>
</dbReference>
<dbReference type="CDD" id="cd05402">
    <property type="entry name" value="NT_PAP_TUTase"/>
    <property type="match status" value="1"/>
</dbReference>
<evidence type="ECO:0000259" key="7">
    <source>
        <dbReference type="Pfam" id="PF22600"/>
    </source>
</evidence>
<evidence type="ECO:0000256" key="1">
    <source>
        <dbReference type="ARBA" id="ARBA00008593"/>
    </source>
</evidence>
<dbReference type="EMBL" id="ML975156">
    <property type="protein sequence ID" value="KAF1812885.1"/>
    <property type="molecule type" value="Genomic_DNA"/>
</dbReference>
<evidence type="ECO:0000313" key="10">
    <source>
        <dbReference type="RefSeq" id="XP_033534516.1"/>
    </source>
</evidence>
<dbReference type="GO" id="GO:0005730">
    <property type="term" value="C:nucleolus"/>
    <property type="evidence" value="ECO:0007669"/>
    <property type="project" value="TreeGrafter"/>
</dbReference>
<organism evidence="8">
    <name type="scientific">Eremomyces bilateralis CBS 781.70</name>
    <dbReference type="NCBI Taxonomy" id="1392243"/>
    <lineage>
        <taxon>Eukaryota</taxon>
        <taxon>Fungi</taxon>
        <taxon>Dikarya</taxon>
        <taxon>Ascomycota</taxon>
        <taxon>Pezizomycotina</taxon>
        <taxon>Dothideomycetes</taxon>
        <taxon>Dothideomycetes incertae sedis</taxon>
        <taxon>Eremomycetales</taxon>
        <taxon>Eremomycetaceae</taxon>
        <taxon>Eremomyces</taxon>
    </lineage>
</organism>
<accession>A0A6G1G457</accession>
<dbReference type="AlphaFoldDB" id="A0A6G1G457"/>
<keyword evidence="4" id="KW-0460">Magnesium</keyword>
<dbReference type="GO" id="GO:0003729">
    <property type="term" value="F:mRNA binding"/>
    <property type="evidence" value="ECO:0007669"/>
    <property type="project" value="TreeGrafter"/>
</dbReference>
<evidence type="ECO:0000256" key="2">
    <source>
        <dbReference type="ARBA" id="ARBA00012388"/>
    </source>
</evidence>
<dbReference type="PANTHER" id="PTHR23092">
    <property type="entry name" value="POLY(A) RNA POLYMERASE"/>
    <property type="match status" value="1"/>
</dbReference>
<evidence type="ECO:0000259" key="6">
    <source>
        <dbReference type="Pfam" id="PF03828"/>
    </source>
</evidence>
<dbReference type="GO" id="GO:0043634">
    <property type="term" value="P:polyadenylation-dependent ncRNA catabolic process"/>
    <property type="evidence" value="ECO:0007669"/>
    <property type="project" value="TreeGrafter"/>
</dbReference>
<dbReference type="Pfam" id="PF03828">
    <property type="entry name" value="PAP_assoc"/>
    <property type="match status" value="1"/>
</dbReference>
<dbReference type="PANTHER" id="PTHR23092:SF15">
    <property type="entry name" value="INACTIVE NON-CANONICAL POLY(A) RNA POLYMERASE PROTEIN TRF4-2-RELATED"/>
    <property type="match status" value="1"/>
</dbReference>
<dbReference type="SUPFAM" id="SSF81631">
    <property type="entry name" value="PAP/OAS1 substrate-binding domain"/>
    <property type="match status" value="1"/>
</dbReference>
<evidence type="ECO:0000313" key="9">
    <source>
        <dbReference type="Proteomes" id="UP000504638"/>
    </source>
</evidence>
<dbReference type="GeneID" id="54416936"/>
<dbReference type="GO" id="GO:0046872">
    <property type="term" value="F:metal ion binding"/>
    <property type="evidence" value="ECO:0007669"/>
    <property type="project" value="UniProtKB-KW"/>
</dbReference>
<feature type="compositionally biased region" description="Basic and acidic residues" evidence="5">
    <location>
        <begin position="35"/>
        <end position="51"/>
    </location>
</feature>
<gene>
    <name evidence="8 10" type="ORF">P152DRAFT_396586</name>
</gene>
<evidence type="ECO:0000256" key="4">
    <source>
        <dbReference type="ARBA" id="ARBA00022842"/>
    </source>
</evidence>
<keyword evidence="3" id="KW-0479">Metal-binding</keyword>
<dbReference type="RefSeq" id="XP_033534516.1">
    <property type="nucleotide sequence ID" value="XM_033676366.1"/>
</dbReference>